<dbReference type="EMBL" id="CM045769">
    <property type="protein sequence ID" value="KAI7995351.1"/>
    <property type="molecule type" value="Genomic_DNA"/>
</dbReference>
<comment type="caution">
    <text evidence="1">The sequence shown here is derived from an EMBL/GenBank/DDBJ whole genome shotgun (WGS) entry which is preliminary data.</text>
</comment>
<name>A0ACC0G2N0_9ERIC</name>
<keyword evidence="2" id="KW-1185">Reference proteome</keyword>
<sequence length="449" mass="49702">MTMEVNVLSKKLIKPSTPTPNHPQTYKLSFFDQLAPPTHIPLIFFYTADDDTNKEMVKIDQKLQQLEKSLSEILTLFYPEAGRFVNDDLLIDCNDQGVEFLEAKVNVQLMEFLNQGPKLELVNHFVPWGIGPAKLATTPMVAIQATVFECGGLAICVHASHIVNDGFTGSRFIQAWATASRLGLSKVVCPSFDLPSLFPSRDVSAVLKAAPPKDVGAKVITRRFLFDAATISAFKQEVKVRPRDTCDTLDSNSEREPSKLEVVMASTWKALIRLARVKHEGKLRPSVMTLPVNLRSRTALETPKNSFGNFYMTCPSKFEPEESETTLLSHLVGLIRNTVRNTLAKAAKLTNADEVFAALLNDLNVAMRAVIDEEVDAHFFTTMCGFSLYDTDFGFGKPFLVSNASVPMELISLMDTKCGTGIEVWVSLKQPDMAVLEKDSELGALMIMG</sequence>
<dbReference type="Proteomes" id="UP001060215">
    <property type="component" value="Chromosome 12"/>
</dbReference>
<protein>
    <submittedName>
        <fullName evidence="1">Acetyl-CoA-benzylalcohol acetyltransferase</fullName>
    </submittedName>
</protein>
<organism evidence="1 2">
    <name type="scientific">Camellia lanceoleosa</name>
    <dbReference type="NCBI Taxonomy" id="1840588"/>
    <lineage>
        <taxon>Eukaryota</taxon>
        <taxon>Viridiplantae</taxon>
        <taxon>Streptophyta</taxon>
        <taxon>Embryophyta</taxon>
        <taxon>Tracheophyta</taxon>
        <taxon>Spermatophyta</taxon>
        <taxon>Magnoliopsida</taxon>
        <taxon>eudicotyledons</taxon>
        <taxon>Gunneridae</taxon>
        <taxon>Pentapetalae</taxon>
        <taxon>asterids</taxon>
        <taxon>Ericales</taxon>
        <taxon>Theaceae</taxon>
        <taxon>Camellia</taxon>
    </lineage>
</organism>
<accession>A0ACC0G2N0</accession>
<evidence type="ECO:0000313" key="2">
    <source>
        <dbReference type="Proteomes" id="UP001060215"/>
    </source>
</evidence>
<evidence type="ECO:0000313" key="1">
    <source>
        <dbReference type="EMBL" id="KAI7995351.1"/>
    </source>
</evidence>
<reference evidence="1 2" key="1">
    <citation type="journal article" date="2022" name="Plant J.">
        <title>Chromosome-level genome of Camellia lanceoleosa provides a valuable resource for understanding genome evolution and self-incompatibility.</title>
        <authorList>
            <person name="Gong W."/>
            <person name="Xiao S."/>
            <person name="Wang L."/>
            <person name="Liao Z."/>
            <person name="Chang Y."/>
            <person name="Mo W."/>
            <person name="Hu G."/>
            <person name="Li W."/>
            <person name="Zhao G."/>
            <person name="Zhu H."/>
            <person name="Hu X."/>
            <person name="Ji K."/>
            <person name="Xiang X."/>
            <person name="Song Q."/>
            <person name="Yuan D."/>
            <person name="Jin S."/>
            <person name="Zhang L."/>
        </authorList>
    </citation>
    <scope>NUCLEOTIDE SEQUENCE [LARGE SCALE GENOMIC DNA]</scope>
    <source>
        <strain evidence="1">SQ_2022a</strain>
    </source>
</reference>
<gene>
    <name evidence="1" type="ORF">LOK49_LG11G02588</name>
</gene>
<proteinExistence type="predicted"/>